<sequence>MNDYIRLIPNPRDVDVSELGSSKTQIDYPVSCRARSDATTKTTPPRLLAREEVITESPEPDHRIGLPFRATIAFLATSSSNMLREPRSLEHPHPHQPAPDTNTTQVLVVADQCDTAAHTHAHTHAHTQSTTLFGLPAELTSQITSQLEYHDAVSFRLTCRSARELIPFEKGLCVKRATLKASLLAAERADEERRGEIWQNAHTWAALFPASAGPGGPPNEGMTNLHNNRITRAERLNCYACLRTLPCSEFHAGQMKGLRSLGHKEHAKRFCIDCGWGKGIWARGSAAGRGAQCVVICRLCGGLNRRADPLFRRERVCSMACWPQGLAVPGGGNVAGLDPRVGVEDDQQQQDGRAPVSLPRGLLSRRAKLNSA</sequence>
<evidence type="ECO:0000259" key="2">
    <source>
        <dbReference type="PROSITE" id="PS50181"/>
    </source>
</evidence>
<dbReference type="Pfam" id="PF00646">
    <property type="entry name" value="F-box"/>
    <property type="match status" value="1"/>
</dbReference>
<name>V9DAS5_9EURO</name>
<dbReference type="EMBL" id="KB822705">
    <property type="protein sequence ID" value="ETI23393.1"/>
    <property type="molecule type" value="Genomic_DNA"/>
</dbReference>
<proteinExistence type="predicted"/>
<dbReference type="PROSITE" id="PS50181">
    <property type="entry name" value="FBOX"/>
    <property type="match status" value="1"/>
</dbReference>
<dbReference type="Proteomes" id="UP000030678">
    <property type="component" value="Unassembled WGS sequence"/>
</dbReference>
<accession>V9DAS5</accession>
<dbReference type="HOGENOM" id="CLU_743945_0_0_1"/>
<dbReference type="InterPro" id="IPR036047">
    <property type="entry name" value="F-box-like_dom_sf"/>
</dbReference>
<dbReference type="SUPFAM" id="SSF81383">
    <property type="entry name" value="F-box domain"/>
    <property type="match status" value="1"/>
</dbReference>
<dbReference type="InterPro" id="IPR001810">
    <property type="entry name" value="F-box_dom"/>
</dbReference>
<protein>
    <recommendedName>
        <fullName evidence="2">F-box domain-containing protein</fullName>
    </recommendedName>
</protein>
<dbReference type="OrthoDB" id="539358at2759"/>
<organism evidence="3 4">
    <name type="scientific">Cladophialophora carrionii CBS 160.54</name>
    <dbReference type="NCBI Taxonomy" id="1279043"/>
    <lineage>
        <taxon>Eukaryota</taxon>
        <taxon>Fungi</taxon>
        <taxon>Dikarya</taxon>
        <taxon>Ascomycota</taxon>
        <taxon>Pezizomycotina</taxon>
        <taxon>Eurotiomycetes</taxon>
        <taxon>Chaetothyriomycetidae</taxon>
        <taxon>Chaetothyriales</taxon>
        <taxon>Herpotrichiellaceae</taxon>
        <taxon>Cladophialophora</taxon>
    </lineage>
</organism>
<dbReference type="RefSeq" id="XP_008727748.1">
    <property type="nucleotide sequence ID" value="XM_008729526.1"/>
</dbReference>
<feature type="region of interest" description="Disordered" evidence="1">
    <location>
        <begin position="337"/>
        <end position="357"/>
    </location>
</feature>
<evidence type="ECO:0000313" key="3">
    <source>
        <dbReference type="EMBL" id="ETI23393.1"/>
    </source>
</evidence>
<evidence type="ECO:0000313" key="4">
    <source>
        <dbReference type="Proteomes" id="UP000030678"/>
    </source>
</evidence>
<gene>
    <name evidence="3" type="ORF">G647_05194</name>
</gene>
<feature type="domain" description="F-box" evidence="2">
    <location>
        <begin position="129"/>
        <end position="166"/>
    </location>
</feature>
<reference evidence="3 4" key="1">
    <citation type="submission" date="2013-03" db="EMBL/GenBank/DDBJ databases">
        <title>The Genome Sequence of Cladophialophora carrionii CBS 160.54.</title>
        <authorList>
            <consortium name="The Broad Institute Genomics Platform"/>
            <person name="Cuomo C."/>
            <person name="de Hoog S."/>
            <person name="Gorbushina A."/>
            <person name="Walker B."/>
            <person name="Young S.K."/>
            <person name="Zeng Q."/>
            <person name="Gargeya S."/>
            <person name="Fitzgerald M."/>
            <person name="Haas B."/>
            <person name="Abouelleil A."/>
            <person name="Allen A.W."/>
            <person name="Alvarado L."/>
            <person name="Arachchi H.M."/>
            <person name="Berlin A.M."/>
            <person name="Chapman S.B."/>
            <person name="Gainer-Dewar J."/>
            <person name="Goldberg J."/>
            <person name="Griggs A."/>
            <person name="Gujja S."/>
            <person name="Hansen M."/>
            <person name="Howarth C."/>
            <person name="Imamovic A."/>
            <person name="Ireland A."/>
            <person name="Larimer J."/>
            <person name="McCowan C."/>
            <person name="Murphy C."/>
            <person name="Pearson M."/>
            <person name="Poon T.W."/>
            <person name="Priest M."/>
            <person name="Roberts A."/>
            <person name="Saif S."/>
            <person name="Shea T."/>
            <person name="Sisk P."/>
            <person name="Sykes S."/>
            <person name="Wortman J."/>
            <person name="Nusbaum C."/>
            <person name="Birren B."/>
        </authorList>
    </citation>
    <scope>NUCLEOTIDE SEQUENCE [LARGE SCALE GENOMIC DNA]</scope>
    <source>
        <strain evidence="3 4">CBS 160.54</strain>
    </source>
</reference>
<dbReference type="GeneID" id="19983687"/>
<evidence type="ECO:0000256" key="1">
    <source>
        <dbReference type="SAM" id="MobiDB-lite"/>
    </source>
</evidence>
<dbReference type="AlphaFoldDB" id="V9DAS5"/>
<dbReference type="VEuPathDB" id="FungiDB:G647_05194"/>